<dbReference type="Pfam" id="PF07899">
    <property type="entry name" value="Frigida"/>
    <property type="match status" value="1"/>
</dbReference>
<keyword evidence="7" id="KW-1185">Reference proteome</keyword>
<name>A0ABR2M8W6_9ASPA</name>
<organism evidence="6 7">
    <name type="scientific">Platanthera guangdongensis</name>
    <dbReference type="NCBI Taxonomy" id="2320717"/>
    <lineage>
        <taxon>Eukaryota</taxon>
        <taxon>Viridiplantae</taxon>
        <taxon>Streptophyta</taxon>
        <taxon>Embryophyta</taxon>
        <taxon>Tracheophyta</taxon>
        <taxon>Spermatophyta</taxon>
        <taxon>Magnoliopsida</taxon>
        <taxon>Liliopsida</taxon>
        <taxon>Asparagales</taxon>
        <taxon>Orchidaceae</taxon>
        <taxon>Orchidoideae</taxon>
        <taxon>Orchideae</taxon>
        <taxon>Orchidinae</taxon>
        <taxon>Platanthera</taxon>
    </lineage>
</organism>
<keyword evidence="2 4" id="KW-0221">Differentiation</keyword>
<dbReference type="Proteomes" id="UP001412067">
    <property type="component" value="Unassembled WGS sequence"/>
</dbReference>
<comment type="similarity">
    <text evidence="1 4">Belongs to the Frigida family.</text>
</comment>
<reference evidence="6 7" key="1">
    <citation type="journal article" date="2022" name="Nat. Plants">
        <title>Genomes of leafy and leafless Platanthera orchids illuminate the evolution of mycoheterotrophy.</title>
        <authorList>
            <person name="Li M.H."/>
            <person name="Liu K.W."/>
            <person name="Li Z."/>
            <person name="Lu H.C."/>
            <person name="Ye Q.L."/>
            <person name="Zhang D."/>
            <person name="Wang J.Y."/>
            <person name="Li Y.F."/>
            <person name="Zhong Z.M."/>
            <person name="Liu X."/>
            <person name="Yu X."/>
            <person name="Liu D.K."/>
            <person name="Tu X.D."/>
            <person name="Liu B."/>
            <person name="Hao Y."/>
            <person name="Liao X.Y."/>
            <person name="Jiang Y.T."/>
            <person name="Sun W.H."/>
            <person name="Chen J."/>
            <person name="Chen Y.Q."/>
            <person name="Ai Y."/>
            <person name="Zhai J.W."/>
            <person name="Wu S.S."/>
            <person name="Zhou Z."/>
            <person name="Hsiao Y.Y."/>
            <person name="Wu W.L."/>
            <person name="Chen Y.Y."/>
            <person name="Lin Y.F."/>
            <person name="Hsu J.L."/>
            <person name="Li C.Y."/>
            <person name="Wang Z.W."/>
            <person name="Zhao X."/>
            <person name="Zhong W.Y."/>
            <person name="Ma X.K."/>
            <person name="Ma L."/>
            <person name="Huang J."/>
            <person name="Chen G.Z."/>
            <person name="Huang M.Z."/>
            <person name="Huang L."/>
            <person name="Peng D.H."/>
            <person name="Luo Y.B."/>
            <person name="Zou S.Q."/>
            <person name="Chen S.P."/>
            <person name="Lan S."/>
            <person name="Tsai W.C."/>
            <person name="Van de Peer Y."/>
            <person name="Liu Z.J."/>
        </authorList>
    </citation>
    <scope>NUCLEOTIDE SEQUENCE [LARGE SCALE GENOMIC DNA]</scope>
    <source>
        <strain evidence="6">Lor288</strain>
    </source>
</reference>
<gene>
    <name evidence="6" type="ORF">KSP40_PGU001359</name>
</gene>
<dbReference type="InterPro" id="IPR012474">
    <property type="entry name" value="Frigida"/>
</dbReference>
<feature type="region of interest" description="Disordered" evidence="5">
    <location>
        <begin position="300"/>
        <end position="325"/>
    </location>
</feature>
<accession>A0ABR2M8W6</accession>
<dbReference type="EMBL" id="JBBWWR010000010">
    <property type="protein sequence ID" value="KAK8960614.1"/>
    <property type="molecule type" value="Genomic_DNA"/>
</dbReference>
<evidence type="ECO:0000256" key="2">
    <source>
        <dbReference type="ARBA" id="ARBA00022782"/>
    </source>
</evidence>
<protein>
    <recommendedName>
        <fullName evidence="4">FRIGIDA-like protein</fullName>
    </recommendedName>
</protein>
<evidence type="ECO:0000313" key="7">
    <source>
        <dbReference type="Proteomes" id="UP001412067"/>
    </source>
</evidence>
<evidence type="ECO:0000256" key="4">
    <source>
        <dbReference type="RuleBase" id="RU364012"/>
    </source>
</evidence>
<comment type="caution">
    <text evidence="6">The sequence shown here is derived from an EMBL/GenBank/DDBJ whole genome shotgun (WGS) entry which is preliminary data.</text>
</comment>
<dbReference type="PANTHER" id="PTHR31791:SF2">
    <property type="entry name" value="FRIGIDA-LIKE PROTEIN 4A-RELATED"/>
    <property type="match status" value="1"/>
</dbReference>
<proteinExistence type="inferred from homology"/>
<evidence type="ECO:0000256" key="1">
    <source>
        <dbReference type="ARBA" id="ARBA00008956"/>
    </source>
</evidence>
<evidence type="ECO:0000256" key="5">
    <source>
        <dbReference type="SAM" id="MobiDB-lite"/>
    </source>
</evidence>
<dbReference type="PANTHER" id="PTHR31791">
    <property type="entry name" value="FRIGIDA-LIKE PROTEIN 3-RELATED"/>
    <property type="match status" value="1"/>
</dbReference>
<sequence>MSTSSAVEAGFAKLERQRELIANYTALYKELSDQFSSVERCLELRSESVCSNRRILDISTQRKLACLQRREESIDGSVDISMARVEKLRRSYVYPPSAAGDGTDLPAVLRTLCAKMDSDAFFDLIVSSRKESDLLRKEIPLALNESIDPANVMDAIARVFPVDRRAVKSPLGDLGWDYVLLLESLVSVLIDPELGAERPLVMRIVKERAKKIAESWKLGMEQRGGVENAKAQDVHAFLQHLVTFGIGVKEERELYMKLVVNFSRRKQMPKLATSLGLEDKMSAAWSTPVDPLFFPTWSSTPRPPPLPAASSAWSEARPGARLGLE</sequence>
<evidence type="ECO:0000256" key="3">
    <source>
        <dbReference type="ARBA" id="ARBA00023089"/>
    </source>
</evidence>
<keyword evidence="3 4" id="KW-0287">Flowering</keyword>
<evidence type="ECO:0000313" key="6">
    <source>
        <dbReference type="EMBL" id="KAK8960614.1"/>
    </source>
</evidence>
<keyword evidence="4" id="KW-0217">Developmental protein</keyword>